<gene>
    <name evidence="2" type="ORF">H0266_06210</name>
</gene>
<reference evidence="2 3" key="1">
    <citation type="journal article" date="2004" name="Extremophiles">
        <title>Halobacillus locisalis sp. nov., a halophilic bacterium isolated from a marine solar saltern of the Yellow Sea in Korea.</title>
        <authorList>
            <person name="Yoon J.H."/>
            <person name="Kang K.H."/>
            <person name="Oh T.K."/>
            <person name="Park Y.H."/>
        </authorList>
    </citation>
    <scope>NUCLEOTIDE SEQUENCE [LARGE SCALE GENOMIC DNA]</scope>
    <source>
        <strain evidence="2 3">KCTC 3788</strain>
    </source>
</reference>
<evidence type="ECO:0000313" key="2">
    <source>
        <dbReference type="EMBL" id="MBA2174499.1"/>
    </source>
</evidence>
<name>A0A838CRQ1_9BACI</name>
<organism evidence="2 3">
    <name type="scientific">Halobacillus locisalis</name>
    <dbReference type="NCBI Taxonomy" id="220753"/>
    <lineage>
        <taxon>Bacteria</taxon>
        <taxon>Bacillati</taxon>
        <taxon>Bacillota</taxon>
        <taxon>Bacilli</taxon>
        <taxon>Bacillales</taxon>
        <taxon>Bacillaceae</taxon>
        <taxon>Halobacillus</taxon>
    </lineage>
</organism>
<dbReference type="SUPFAM" id="SSF47095">
    <property type="entry name" value="HMG-box"/>
    <property type="match status" value="1"/>
</dbReference>
<dbReference type="AlphaFoldDB" id="A0A838CRQ1"/>
<feature type="region of interest" description="Disordered" evidence="1">
    <location>
        <begin position="1"/>
        <end position="32"/>
    </location>
</feature>
<sequence length="61" mass="7246">MSNKNKSPFDQFWSFGSEESEDPKEEQQDRSVDWSDLMQEMSKTWKSVSPVVKPMIDKFKK</sequence>
<dbReference type="RefSeq" id="WP_181471494.1">
    <property type="nucleotide sequence ID" value="NZ_JACEFG010000001.1"/>
</dbReference>
<dbReference type="EMBL" id="JACEFG010000001">
    <property type="protein sequence ID" value="MBA2174499.1"/>
    <property type="molecule type" value="Genomic_DNA"/>
</dbReference>
<comment type="caution">
    <text evidence="2">The sequence shown here is derived from an EMBL/GenBank/DDBJ whole genome shotgun (WGS) entry which is preliminary data.</text>
</comment>
<protein>
    <submittedName>
        <fullName evidence="2">Uncharacterized protein</fullName>
    </submittedName>
</protein>
<dbReference type="Proteomes" id="UP000571017">
    <property type="component" value="Unassembled WGS sequence"/>
</dbReference>
<dbReference type="InterPro" id="IPR036910">
    <property type="entry name" value="HMG_box_dom_sf"/>
</dbReference>
<evidence type="ECO:0000256" key="1">
    <source>
        <dbReference type="SAM" id="MobiDB-lite"/>
    </source>
</evidence>
<evidence type="ECO:0000313" key="3">
    <source>
        <dbReference type="Proteomes" id="UP000571017"/>
    </source>
</evidence>
<proteinExistence type="predicted"/>
<accession>A0A838CRQ1</accession>
<keyword evidence="3" id="KW-1185">Reference proteome</keyword>